<feature type="compositionally biased region" description="Basic and acidic residues" evidence="1">
    <location>
        <begin position="387"/>
        <end position="396"/>
    </location>
</feature>
<dbReference type="RefSeq" id="XP_062737912.1">
    <property type="nucleotide sequence ID" value="XM_062874735.1"/>
</dbReference>
<dbReference type="PANTHER" id="PTHR21357:SF4">
    <property type="entry name" value="FAM172 FAMILY PROTEIN HOMOLOG CG10038"/>
    <property type="match status" value="1"/>
</dbReference>
<protein>
    <recommendedName>
        <fullName evidence="2">Arb2 domain-containing protein</fullName>
    </recommendedName>
</protein>
<feature type="compositionally biased region" description="Basic and acidic residues" evidence="1">
    <location>
        <begin position="403"/>
        <end position="430"/>
    </location>
</feature>
<keyword evidence="4" id="KW-1185">Reference proteome</keyword>
<dbReference type="Proteomes" id="UP001322138">
    <property type="component" value="Unassembled WGS sequence"/>
</dbReference>
<accession>A0ABR0FZP8</accession>
<sequence>MFRRRWSGLPADPIFPANISELGYFINEDDEIRSLENADYYFHYFLTKNERYNDRRRFAYNEAIGNVIHSRLDAESLAPLRLPVGTKPIDPHVPIRISPDLPERSRVVLIVGEDNQQFGVLAHRVLGGKGGITKGSILNLVQALKKQPSSSTDPTPPGIVIANPSELWWWPEGKRGLTPVDRHYIPMTSAVHLGRAYDKARNGIPKNITTAEHVKCVFEEVVDKLVGKDAKLDIIAVGNSAEEVEKYLNDDEVWKKFGTMMGAMVVLGGFYHSDEFKCEGFKQFMQERARAYAIHHTPLDNPIAGSFGNPGALGFASFGCPAFSAGEANMTELMLIETHHSVLNWLENVALLGEAYRNEDIQIYGNDDGVIPEEVLQAWGEKDVEETEKHMKGTEKDMEETEAEIKKDELHALEDGNSGHDSTPKKEVAVSKESSPGSSQDSRVAAAEKEDEENVVLKVKDLKVTVEDGE</sequence>
<feature type="domain" description="Arb2" evidence="2">
    <location>
        <begin position="15"/>
        <end position="299"/>
    </location>
</feature>
<dbReference type="GeneID" id="87894217"/>
<organism evidence="3 4">
    <name type="scientific">Podospora bellae-mahoneyi</name>
    <dbReference type="NCBI Taxonomy" id="2093777"/>
    <lineage>
        <taxon>Eukaryota</taxon>
        <taxon>Fungi</taxon>
        <taxon>Dikarya</taxon>
        <taxon>Ascomycota</taxon>
        <taxon>Pezizomycotina</taxon>
        <taxon>Sordariomycetes</taxon>
        <taxon>Sordariomycetidae</taxon>
        <taxon>Sordariales</taxon>
        <taxon>Podosporaceae</taxon>
        <taxon>Podospora</taxon>
    </lineage>
</organism>
<dbReference type="EMBL" id="JAFFGZ010000001">
    <property type="protein sequence ID" value="KAK4648937.1"/>
    <property type="molecule type" value="Genomic_DNA"/>
</dbReference>
<reference evidence="3 4" key="1">
    <citation type="journal article" date="2023" name="bioRxiv">
        <title>High-quality genome assemblies of four members of thePodospora anserinaspecies complex.</title>
        <authorList>
            <person name="Ament-Velasquez S.L."/>
            <person name="Vogan A.A."/>
            <person name="Wallerman O."/>
            <person name="Hartmann F."/>
            <person name="Gautier V."/>
            <person name="Silar P."/>
            <person name="Giraud T."/>
            <person name="Johannesson H."/>
        </authorList>
    </citation>
    <scope>NUCLEOTIDE SEQUENCE [LARGE SCALE GENOMIC DNA]</scope>
    <source>
        <strain evidence="3 4">CBS 112042</strain>
    </source>
</reference>
<gene>
    <name evidence="3" type="ORF">QC761_114600</name>
</gene>
<evidence type="ECO:0000313" key="3">
    <source>
        <dbReference type="EMBL" id="KAK4648937.1"/>
    </source>
</evidence>
<dbReference type="InterPro" id="IPR053858">
    <property type="entry name" value="Arb2_dom"/>
</dbReference>
<feature type="compositionally biased region" description="Polar residues" evidence="1">
    <location>
        <begin position="432"/>
        <end position="442"/>
    </location>
</feature>
<name>A0ABR0FZP8_9PEZI</name>
<feature type="region of interest" description="Disordered" evidence="1">
    <location>
        <begin position="383"/>
        <end position="455"/>
    </location>
</feature>
<dbReference type="InterPro" id="IPR048263">
    <property type="entry name" value="Arb2"/>
</dbReference>
<comment type="caution">
    <text evidence="3">The sequence shown here is derived from an EMBL/GenBank/DDBJ whole genome shotgun (WGS) entry which is preliminary data.</text>
</comment>
<proteinExistence type="predicted"/>
<dbReference type="PANTHER" id="PTHR21357">
    <property type="entry name" value="FAM172 FAMILY PROTEIN HOMOLOG CG10038"/>
    <property type="match status" value="1"/>
</dbReference>
<dbReference type="Pfam" id="PF22749">
    <property type="entry name" value="Arb2"/>
    <property type="match status" value="1"/>
</dbReference>
<evidence type="ECO:0000259" key="2">
    <source>
        <dbReference type="Pfam" id="PF22749"/>
    </source>
</evidence>
<evidence type="ECO:0000256" key="1">
    <source>
        <dbReference type="SAM" id="MobiDB-lite"/>
    </source>
</evidence>
<evidence type="ECO:0000313" key="4">
    <source>
        <dbReference type="Proteomes" id="UP001322138"/>
    </source>
</evidence>